<dbReference type="PANTHER" id="PTHR47505">
    <property type="entry name" value="DNA UTILIZATION PROTEIN YHGH"/>
    <property type="match status" value="1"/>
</dbReference>
<feature type="domain" description="Phosphoribosyltransferase" evidence="1">
    <location>
        <begin position="153"/>
        <end position="205"/>
    </location>
</feature>
<accession>A0ABX8SIC5</accession>
<reference evidence="2 3" key="1">
    <citation type="submission" date="2021-07" db="EMBL/GenBank/DDBJ databases">
        <title>complete genome sequencing of Tessaracoccus sp.J1M15.</title>
        <authorList>
            <person name="Bae J.-W."/>
            <person name="Kim D.-y."/>
        </authorList>
    </citation>
    <scope>NUCLEOTIDE SEQUENCE [LARGE SCALE GENOMIC DNA]</scope>
    <source>
        <strain evidence="2 3">J1M15</strain>
    </source>
</reference>
<dbReference type="InterPro" id="IPR000836">
    <property type="entry name" value="PRTase_dom"/>
</dbReference>
<dbReference type="Proteomes" id="UP000824504">
    <property type="component" value="Chromosome"/>
</dbReference>
<evidence type="ECO:0000313" key="3">
    <source>
        <dbReference type="Proteomes" id="UP000824504"/>
    </source>
</evidence>
<proteinExistence type="predicted"/>
<dbReference type="CDD" id="cd06223">
    <property type="entry name" value="PRTases_typeI"/>
    <property type="match status" value="1"/>
</dbReference>
<keyword evidence="3" id="KW-1185">Reference proteome</keyword>
<dbReference type="RefSeq" id="WP_219079927.1">
    <property type="nucleotide sequence ID" value="NZ_CP079216.1"/>
</dbReference>
<evidence type="ECO:0000259" key="1">
    <source>
        <dbReference type="Pfam" id="PF00156"/>
    </source>
</evidence>
<dbReference type="InterPro" id="IPR051910">
    <property type="entry name" value="ComF/GntX_DNA_util-trans"/>
</dbReference>
<gene>
    <name evidence="2" type="ORF">KDB89_07880</name>
</gene>
<dbReference type="PANTHER" id="PTHR47505:SF1">
    <property type="entry name" value="DNA UTILIZATION PROTEIN YHGH"/>
    <property type="match status" value="1"/>
</dbReference>
<dbReference type="EMBL" id="CP079216">
    <property type="protein sequence ID" value="QXT61723.1"/>
    <property type="molecule type" value="Genomic_DNA"/>
</dbReference>
<name>A0ABX8SIC5_9ACTN</name>
<organism evidence="2 3">
    <name type="scientific">Tessaracoccus palaemonis</name>
    <dbReference type="NCBI Taxonomy" id="2829499"/>
    <lineage>
        <taxon>Bacteria</taxon>
        <taxon>Bacillati</taxon>
        <taxon>Actinomycetota</taxon>
        <taxon>Actinomycetes</taxon>
        <taxon>Propionibacteriales</taxon>
        <taxon>Propionibacteriaceae</taxon>
        <taxon>Tessaracoccus</taxon>
    </lineage>
</organism>
<sequence length="213" mass="21820">MNPLLNAAADLLLGSSCPGCDKPGWGICPDCRAALERAPLILGGSPPVVAACDYRPLLMRIIPRYKDDGALHLAGVLGSLLALAVEELGVEPDAALVPVPSLPSVVRSRGLDHAARLAAVAGRRTGRPVARVLRRRAVGGHQRGLGRSGRAANLSGSMTARPLPGRVVLVDDVMTTGATLREATRALSAAGIPVAGIAVVARADKSRDSAAMG</sequence>
<dbReference type="Pfam" id="PF00156">
    <property type="entry name" value="Pribosyltran"/>
    <property type="match status" value="1"/>
</dbReference>
<protein>
    <submittedName>
        <fullName evidence="2">ComF family protein</fullName>
    </submittedName>
</protein>
<evidence type="ECO:0000313" key="2">
    <source>
        <dbReference type="EMBL" id="QXT61723.1"/>
    </source>
</evidence>